<reference evidence="2 3" key="1">
    <citation type="submission" date="2024-11" db="EMBL/GenBank/DDBJ databases">
        <title>A near-complete genome assembly of Cinchona calisaya.</title>
        <authorList>
            <person name="Lian D.C."/>
            <person name="Zhao X.W."/>
            <person name="Wei L."/>
        </authorList>
    </citation>
    <scope>NUCLEOTIDE SEQUENCE [LARGE SCALE GENOMIC DNA]</scope>
    <source>
        <tissue evidence="2">Nenye</tissue>
    </source>
</reference>
<dbReference type="PANTHER" id="PTHR33978">
    <property type="entry name" value="SERINE/THREONINE-KINASE"/>
    <property type="match status" value="1"/>
</dbReference>
<gene>
    <name evidence="2" type="ORF">ACH5RR_024166</name>
</gene>
<feature type="compositionally biased region" description="Polar residues" evidence="1">
    <location>
        <begin position="69"/>
        <end position="78"/>
    </location>
</feature>
<sequence length="128" mass="14599">MMIQMKQSQAPLSHHDERKEEKEDDHDESTIPRIWDCGSPLYDSYELVSLSHLIDRHIMILPSLSGSRQERMMSSSFSHAPAAADHEEASASKKARGPSVLVTFLCKLMEKKALKRRNYGENAQEDED</sequence>
<evidence type="ECO:0000313" key="2">
    <source>
        <dbReference type="EMBL" id="KAL3517264.1"/>
    </source>
</evidence>
<evidence type="ECO:0000313" key="3">
    <source>
        <dbReference type="Proteomes" id="UP001630127"/>
    </source>
</evidence>
<comment type="caution">
    <text evidence="2">The sequence shown here is derived from an EMBL/GenBank/DDBJ whole genome shotgun (WGS) entry which is preliminary data.</text>
</comment>
<dbReference type="PANTHER" id="PTHR33978:SF18">
    <property type="entry name" value="OS01G0656300 PROTEIN"/>
    <property type="match status" value="1"/>
</dbReference>
<dbReference type="Proteomes" id="UP001630127">
    <property type="component" value="Unassembled WGS sequence"/>
</dbReference>
<dbReference type="AlphaFoldDB" id="A0ABD2ZDU2"/>
<keyword evidence="3" id="KW-1185">Reference proteome</keyword>
<feature type="compositionally biased region" description="Polar residues" evidence="1">
    <location>
        <begin position="1"/>
        <end position="11"/>
    </location>
</feature>
<organism evidence="2 3">
    <name type="scientific">Cinchona calisaya</name>
    <dbReference type="NCBI Taxonomy" id="153742"/>
    <lineage>
        <taxon>Eukaryota</taxon>
        <taxon>Viridiplantae</taxon>
        <taxon>Streptophyta</taxon>
        <taxon>Embryophyta</taxon>
        <taxon>Tracheophyta</taxon>
        <taxon>Spermatophyta</taxon>
        <taxon>Magnoliopsida</taxon>
        <taxon>eudicotyledons</taxon>
        <taxon>Gunneridae</taxon>
        <taxon>Pentapetalae</taxon>
        <taxon>asterids</taxon>
        <taxon>lamiids</taxon>
        <taxon>Gentianales</taxon>
        <taxon>Rubiaceae</taxon>
        <taxon>Cinchonoideae</taxon>
        <taxon>Cinchoneae</taxon>
        <taxon>Cinchona</taxon>
    </lineage>
</organism>
<proteinExistence type="predicted"/>
<protein>
    <submittedName>
        <fullName evidence="2">Uncharacterized protein</fullName>
    </submittedName>
</protein>
<feature type="region of interest" description="Disordered" evidence="1">
    <location>
        <begin position="1"/>
        <end position="31"/>
    </location>
</feature>
<feature type="region of interest" description="Disordered" evidence="1">
    <location>
        <begin position="69"/>
        <end position="95"/>
    </location>
</feature>
<name>A0ABD2ZDU2_9GENT</name>
<accession>A0ABD2ZDU2</accession>
<evidence type="ECO:0000256" key="1">
    <source>
        <dbReference type="SAM" id="MobiDB-lite"/>
    </source>
</evidence>
<dbReference type="EMBL" id="JBJUIK010000010">
    <property type="protein sequence ID" value="KAL3517264.1"/>
    <property type="molecule type" value="Genomic_DNA"/>
</dbReference>